<dbReference type="EMBL" id="JARKIK010000042">
    <property type="protein sequence ID" value="KAK8737331.1"/>
    <property type="molecule type" value="Genomic_DNA"/>
</dbReference>
<dbReference type="InterPro" id="IPR036179">
    <property type="entry name" value="Ig-like_dom_sf"/>
</dbReference>
<dbReference type="SUPFAM" id="SSF48726">
    <property type="entry name" value="Immunoglobulin"/>
    <property type="match status" value="2"/>
</dbReference>
<evidence type="ECO:0000313" key="2">
    <source>
        <dbReference type="EMBL" id="KAK8737331.1"/>
    </source>
</evidence>
<gene>
    <name evidence="2" type="ORF">OTU49_004446</name>
</gene>
<reference evidence="2 3" key="1">
    <citation type="journal article" date="2024" name="BMC Genomics">
        <title>Genome assembly of redclaw crayfish (Cherax quadricarinatus) provides insights into its immune adaptation and hypoxia tolerance.</title>
        <authorList>
            <person name="Liu Z."/>
            <person name="Zheng J."/>
            <person name="Li H."/>
            <person name="Fang K."/>
            <person name="Wang S."/>
            <person name="He J."/>
            <person name="Zhou D."/>
            <person name="Weng S."/>
            <person name="Chi M."/>
            <person name="Gu Z."/>
            <person name="He J."/>
            <person name="Li F."/>
            <person name="Wang M."/>
        </authorList>
    </citation>
    <scope>NUCLEOTIDE SEQUENCE [LARGE SCALE GENOMIC DNA]</scope>
    <source>
        <strain evidence="2">ZL_2023a</strain>
    </source>
</reference>
<dbReference type="SMART" id="SM00409">
    <property type="entry name" value="IG"/>
    <property type="match status" value="2"/>
</dbReference>
<feature type="domain" description="Ig-like" evidence="1">
    <location>
        <begin position="169"/>
        <end position="265"/>
    </location>
</feature>
<evidence type="ECO:0000313" key="3">
    <source>
        <dbReference type="Proteomes" id="UP001445076"/>
    </source>
</evidence>
<dbReference type="Gene3D" id="2.60.40.10">
    <property type="entry name" value="Immunoglobulins"/>
    <property type="match status" value="2"/>
</dbReference>
<name>A0AAW0XDH1_CHEQU</name>
<dbReference type="InterPro" id="IPR013783">
    <property type="entry name" value="Ig-like_fold"/>
</dbReference>
<dbReference type="PANTHER" id="PTHR23279:SF3">
    <property type="entry name" value="DEFECTIVE PROBOSCIS EXTENSION RESPONSE 18"/>
    <property type="match status" value="1"/>
</dbReference>
<evidence type="ECO:0000259" key="1">
    <source>
        <dbReference type="PROSITE" id="PS50835"/>
    </source>
</evidence>
<dbReference type="InterPro" id="IPR013098">
    <property type="entry name" value="Ig_I-set"/>
</dbReference>
<accession>A0AAW0XDH1</accession>
<feature type="non-terminal residue" evidence="2">
    <location>
        <position position="1"/>
    </location>
</feature>
<dbReference type="InterPro" id="IPR037448">
    <property type="entry name" value="Zig-8"/>
</dbReference>
<dbReference type="PANTHER" id="PTHR23279">
    <property type="entry name" value="DEFECTIVE PROBOSCIS EXTENSION RESPONSE DPR -RELATED"/>
    <property type="match status" value="1"/>
</dbReference>
<feature type="domain" description="Ig-like" evidence="1">
    <location>
        <begin position="61"/>
        <end position="167"/>
    </location>
</feature>
<dbReference type="InterPro" id="IPR003599">
    <property type="entry name" value="Ig_sub"/>
</dbReference>
<dbReference type="SMART" id="SM00408">
    <property type="entry name" value="IGc2"/>
    <property type="match status" value="2"/>
</dbReference>
<dbReference type="GO" id="GO:0050808">
    <property type="term" value="P:synapse organization"/>
    <property type="evidence" value="ECO:0007669"/>
    <property type="project" value="TreeGrafter"/>
</dbReference>
<protein>
    <recommendedName>
        <fullName evidence="1">Ig-like domain-containing protein</fullName>
    </recommendedName>
</protein>
<dbReference type="AlphaFoldDB" id="A0AAW0XDH1"/>
<dbReference type="InterPro" id="IPR007110">
    <property type="entry name" value="Ig-like_dom"/>
</dbReference>
<proteinExistence type="predicted"/>
<dbReference type="InterPro" id="IPR003598">
    <property type="entry name" value="Ig_sub2"/>
</dbReference>
<dbReference type="Pfam" id="PF07679">
    <property type="entry name" value="I-set"/>
    <property type="match status" value="2"/>
</dbReference>
<sequence length="308" mass="33399">VSVCVSVTGQHSHYRHRGKMKHAVVELLSLTGLVFGAGGFAPSIEAPLVTTEQSPVTSESPAVPPTFLGRHNATVTVHAGDTAALACYVLRLGDKTVSWAKRRGGEFHIITIGYHTYHNDNRYTLSYEYPNNWKLQIRYAQKRDEGLYECQISTHPPQIMRVYLSVSVPEIEIRDPRGAAVTEAYYRVDSTVGLQCVVTPAPPTRPVRWSRTHHPLTTQPERGIRVDTSLMGAGLSSWLHIARASVRDSGNYTCSAGDAVNTSVRVHVLDGESSAAMQHSTTDGGTLADCPSLALLALLASSLILAAS</sequence>
<dbReference type="PROSITE" id="PS50835">
    <property type="entry name" value="IG_LIKE"/>
    <property type="match status" value="2"/>
</dbReference>
<dbReference type="GO" id="GO:0032589">
    <property type="term" value="C:neuron projection membrane"/>
    <property type="evidence" value="ECO:0007669"/>
    <property type="project" value="TreeGrafter"/>
</dbReference>
<dbReference type="CDD" id="cd00096">
    <property type="entry name" value="Ig"/>
    <property type="match status" value="1"/>
</dbReference>
<organism evidence="2 3">
    <name type="scientific">Cherax quadricarinatus</name>
    <name type="common">Australian red claw crayfish</name>
    <dbReference type="NCBI Taxonomy" id="27406"/>
    <lineage>
        <taxon>Eukaryota</taxon>
        <taxon>Metazoa</taxon>
        <taxon>Ecdysozoa</taxon>
        <taxon>Arthropoda</taxon>
        <taxon>Crustacea</taxon>
        <taxon>Multicrustacea</taxon>
        <taxon>Malacostraca</taxon>
        <taxon>Eumalacostraca</taxon>
        <taxon>Eucarida</taxon>
        <taxon>Decapoda</taxon>
        <taxon>Pleocyemata</taxon>
        <taxon>Astacidea</taxon>
        <taxon>Parastacoidea</taxon>
        <taxon>Parastacidae</taxon>
        <taxon>Cherax</taxon>
    </lineage>
</organism>
<comment type="caution">
    <text evidence="2">The sequence shown here is derived from an EMBL/GenBank/DDBJ whole genome shotgun (WGS) entry which is preliminary data.</text>
</comment>
<keyword evidence="3" id="KW-1185">Reference proteome</keyword>
<dbReference type="Proteomes" id="UP001445076">
    <property type="component" value="Unassembled WGS sequence"/>
</dbReference>